<name>V3ZI07_LOTGI</name>
<dbReference type="InterPro" id="IPR034720">
    <property type="entry name" value="Viral_alk_exo"/>
</dbReference>
<dbReference type="InterPro" id="IPR011604">
    <property type="entry name" value="PDDEXK-like_dom_sf"/>
</dbReference>
<keyword evidence="3" id="KW-0378">Hydrolase</keyword>
<dbReference type="OMA" id="CTDRENS"/>
<dbReference type="PANTHER" id="PTHR47526">
    <property type="entry name" value="ATP-DEPENDENT DNA HELICASE"/>
    <property type="match status" value="1"/>
</dbReference>
<sequence length="233" mass="26562">MTWSSGNIITWHCTCMAGQGSVCSHVASILFKIEACGRVEMNKEPACTSLPCLWNQTFTKKVQGEKAAIIDFRKPKRGQDHKDSLHLKRNYIFKDTTNFLKRLKVSQPNTVIFSVTTPNVQKLQQPTFPPLMDTFFDEKNSTLSSEELKVLCNKTLMSIENDIYADQIEKLSDATRDQRQNSAWFAYRKGRLTASNFYEISHTDLISMKSVSLLKKIMQYGKDNNCIKSEAIA</sequence>
<dbReference type="CTD" id="20239537"/>
<evidence type="ECO:0000313" key="6">
    <source>
        <dbReference type="Proteomes" id="UP000030746"/>
    </source>
</evidence>
<evidence type="ECO:0000256" key="1">
    <source>
        <dbReference type="ARBA" id="ARBA00022722"/>
    </source>
</evidence>
<keyword evidence="6" id="KW-1185">Reference proteome</keyword>
<organism evidence="5 6">
    <name type="scientific">Lottia gigantea</name>
    <name type="common">Giant owl limpet</name>
    <dbReference type="NCBI Taxonomy" id="225164"/>
    <lineage>
        <taxon>Eukaryota</taxon>
        <taxon>Metazoa</taxon>
        <taxon>Spiralia</taxon>
        <taxon>Lophotrochozoa</taxon>
        <taxon>Mollusca</taxon>
        <taxon>Gastropoda</taxon>
        <taxon>Patellogastropoda</taxon>
        <taxon>Lottioidea</taxon>
        <taxon>Lottiidae</taxon>
        <taxon>Lottia</taxon>
    </lineage>
</organism>
<dbReference type="EMBL" id="KB202325">
    <property type="protein sequence ID" value="ESO90888.1"/>
    <property type="molecule type" value="Genomic_DNA"/>
</dbReference>
<keyword evidence="2" id="KW-0255">Endonuclease</keyword>
<dbReference type="PANTHER" id="PTHR47526:SF3">
    <property type="entry name" value="PHD-TYPE DOMAIN-CONTAINING PROTEIN"/>
    <property type="match status" value="1"/>
</dbReference>
<reference evidence="5 6" key="1">
    <citation type="journal article" date="2013" name="Nature">
        <title>Insights into bilaterian evolution from three spiralian genomes.</title>
        <authorList>
            <person name="Simakov O."/>
            <person name="Marletaz F."/>
            <person name="Cho S.J."/>
            <person name="Edsinger-Gonzales E."/>
            <person name="Havlak P."/>
            <person name="Hellsten U."/>
            <person name="Kuo D.H."/>
            <person name="Larsson T."/>
            <person name="Lv J."/>
            <person name="Arendt D."/>
            <person name="Savage R."/>
            <person name="Osoegawa K."/>
            <person name="de Jong P."/>
            <person name="Grimwood J."/>
            <person name="Chapman J.A."/>
            <person name="Shapiro H."/>
            <person name="Aerts A."/>
            <person name="Otillar R.P."/>
            <person name="Terry A.Y."/>
            <person name="Boore J.L."/>
            <person name="Grigoriev I.V."/>
            <person name="Lindberg D.R."/>
            <person name="Seaver E.C."/>
            <person name="Weisblat D.A."/>
            <person name="Putnam N.H."/>
            <person name="Rokhsar D.S."/>
        </authorList>
    </citation>
    <scope>NUCLEOTIDE SEQUENCE [LARGE SCALE GENOMIC DNA]</scope>
</reference>
<dbReference type="Proteomes" id="UP000030746">
    <property type="component" value="Unassembled WGS sequence"/>
</dbReference>
<protein>
    <recommendedName>
        <fullName evidence="7">SWIM-type domain-containing protein</fullName>
    </recommendedName>
</protein>
<gene>
    <name evidence="5" type="ORF">LOTGIDRAFT_163776</name>
</gene>
<evidence type="ECO:0000256" key="4">
    <source>
        <dbReference type="ARBA" id="ARBA00022839"/>
    </source>
</evidence>
<evidence type="ECO:0000256" key="2">
    <source>
        <dbReference type="ARBA" id="ARBA00022759"/>
    </source>
</evidence>
<dbReference type="RefSeq" id="XP_009058538.1">
    <property type="nucleotide sequence ID" value="XM_009060290.1"/>
</dbReference>
<evidence type="ECO:0000313" key="5">
    <source>
        <dbReference type="EMBL" id="ESO90888.1"/>
    </source>
</evidence>
<dbReference type="GeneID" id="20239537"/>
<dbReference type="GO" id="GO:0004519">
    <property type="term" value="F:endonuclease activity"/>
    <property type="evidence" value="ECO:0007669"/>
    <property type="project" value="UniProtKB-KW"/>
</dbReference>
<dbReference type="Pfam" id="PF01771">
    <property type="entry name" value="Viral_alk_exo"/>
    <property type="match status" value="1"/>
</dbReference>
<proteinExistence type="predicted"/>
<dbReference type="Gene3D" id="3.90.320.10">
    <property type="match status" value="1"/>
</dbReference>
<dbReference type="AlphaFoldDB" id="V3ZI07"/>
<dbReference type="OrthoDB" id="6155932at2759"/>
<dbReference type="GO" id="GO:0004527">
    <property type="term" value="F:exonuclease activity"/>
    <property type="evidence" value="ECO:0007669"/>
    <property type="project" value="UniProtKB-KW"/>
</dbReference>
<evidence type="ECO:0008006" key="7">
    <source>
        <dbReference type="Google" id="ProtNLM"/>
    </source>
</evidence>
<dbReference type="KEGG" id="lgi:LOTGIDRAFT_163776"/>
<keyword evidence="1" id="KW-0540">Nuclease</keyword>
<accession>V3ZI07</accession>
<keyword evidence="4" id="KW-0269">Exonuclease</keyword>
<dbReference type="HOGENOM" id="CLU_1191054_0_0_1"/>
<evidence type="ECO:0000256" key="3">
    <source>
        <dbReference type="ARBA" id="ARBA00022801"/>
    </source>
</evidence>